<organism evidence="3 5">
    <name type="scientific">Roseburia intestinalis</name>
    <dbReference type="NCBI Taxonomy" id="166486"/>
    <lineage>
        <taxon>Bacteria</taxon>
        <taxon>Bacillati</taxon>
        <taxon>Bacillota</taxon>
        <taxon>Clostridia</taxon>
        <taxon>Lachnospirales</taxon>
        <taxon>Lachnospiraceae</taxon>
        <taxon>Roseburia</taxon>
    </lineage>
</organism>
<accession>A0A3R6D3W5</accession>
<evidence type="ECO:0000313" key="6">
    <source>
        <dbReference type="Proteomes" id="UP000284051"/>
    </source>
</evidence>
<dbReference type="EMBL" id="QSHO01000007">
    <property type="protein sequence ID" value="RHC17124.1"/>
    <property type="molecule type" value="Genomic_DNA"/>
</dbReference>
<dbReference type="Proteomes" id="UP000283513">
    <property type="component" value="Unassembled WGS sequence"/>
</dbReference>
<evidence type="ECO:0000313" key="3">
    <source>
        <dbReference type="EMBL" id="RHC17124.1"/>
    </source>
</evidence>
<dbReference type="GO" id="GO:0016301">
    <property type="term" value="F:kinase activity"/>
    <property type="evidence" value="ECO:0007669"/>
    <property type="project" value="UniProtKB-KW"/>
</dbReference>
<evidence type="ECO:0000313" key="5">
    <source>
        <dbReference type="Proteomes" id="UP000283513"/>
    </source>
</evidence>
<dbReference type="AlphaFoldDB" id="A0A3R6D3W5"/>
<gene>
    <name evidence="4" type="ORF">DW264_04835</name>
    <name evidence="3" type="ORF">DW856_09680</name>
    <name evidence="2" type="ORF">GCK47_02670</name>
    <name evidence="1" type="ORF">GMD50_02275</name>
</gene>
<keyword evidence="3" id="KW-0808">Transferase</keyword>
<dbReference type="Proteomes" id="UP000479531">
    <property type="component" value="Unassembled WGS sequence"/>
</dbReference>
<dbReference type="OrthoDB" id="9910362at2"/>
<name>A0A3R6D3W5_9FIRM</name>
<evidence type="ECO:0000313" key="8">
    <source>
        <dbReference type="Proteomes" id="UP000479531"/>
    </source>
</evidence>
<protein>
    <submittedName>
        <fullName evidence="3">Nucleoside-diphosphate kinase</fullName>
    </submittedName>
</protein>
<dbReference type="EMBL" id="WGGT01000002">
    <property type="protein sequence ID" value="MVQ44640.1"/>
    <property type="molecule type" value="Genomic_DNA"/>
</dbReference>
<dbReference type="EMBL" id="QRID01000004">
    <property type="protein sequence ID" value="RHG29526.1"/>
    <property type="molecule type" value="Genomic_DNA"/>
</dbReference>
<evidence type="ECO:0000313" key="4">
    <source>
        <dbReference type="EMBL" id="RHG29526.1"/>
    </source>
</evidence>
<evidence type="ECO:0000313" key="1">
    <source>
        <dbReference type="EMBL" id="MTR83896.1"/>
    </source>
</evidence>
<comment type="caution">
    <text evidence="3">The sequence shown here is derived from an EMBL/GenBank/DDBJ whole genome shotgun (WGS) entry which is preliminary data.</text>
</comment>
<dbReference type="Proteomes" id="UP000478483">
    <property type="component" value="Unassembled WGS sequence"/>
</dbReference>
<reference evidence="2 8" key="3">
    <citation type="submission" date="2019-10" db="EMBL/GenBank/DDBJ databases">
        <title>Roseburia spp. ameliorate alcoholic fatty liver via restoration of gut barrier function.</title>
        <authorList>
            <person name="Seo B."/>
            <person name="Ko G."/>
        </authorList>
    </citation>
    <scope>NUCLEOTIDE SEQUENCE [LARGE SCALE GENOMIC DNA]</scope>
    <source>
        <strain evidence="2 8">SNUG30017</strain>
    </source>
</reference>
<evidence type="ECO:0000313" key="2">
    <source>
        <dbReference type="EMBL" id="MVQ44640.1"/>
    </source>
</evidence>
<keyword evidence="3" id="KW-0418">Kinase</keyword>
<reference evidence="5 6" key="1">
    <citation type="submission" date="2018-08" db="EMBL/GenBank/DDBJ databases">
        <title>A genome reference for cultivated species of the human gut microbiota.</title>
        <authorList>
            <person name="Zou Y."/>
            <person name="Xue W."/>
            <person name="Luo G."/>
        </authorList>
    </citation>
    <scope>NUCLEOTIDE SEQUENCE [LARGE SCALE GENOMIC DNA]</scope>
    <source>
        <strain evidence="4 6">AM22-21LB</strain>
        <strain evidence="3 5">AM37-1AC</strain>
    </source>
</reference>
<proteinExistence type="predicted"/>
<dbReference type="EMBL" id="WNAJ01000002">
    <property type="protein sequence ID" value="MTR83896.1"/>
    <property type="molecule type" value="Genomic_DNA"/>
</dbReference>
<reference evidence="1 7" key="2">
    <citation type="journal article" date="2019" name="Nat. Med.">
        <title>A library of human gut bacterial isolates paired with longitudinal multiomics data enables mechanistic microbiome research.</title>
        <authorList>
            <person name="Poyet M."/>
            <person name="Groussin M."/>
            <person name="Gibbons S.M."/>
            <person name="Avila-Pacheco J."/>
            <person name="Jiang X."/>
            <person name="Kearney S.M."/>
            <person name="Perrotta A.R."/>
            <person name="Berdy B."/>
            <person name="Zhao S."/>
            <person name="Lieberman T.D."/>
            <person name="Swanson P.K."/>
            <person name="Smith M."/>
            <person name="Roesemann S."/>
            <person name="Alexander J.E."/>
            <person name="Rich S.A."/>
            <person name="Livny J."/>
            <person name="Vlamakis H."/>
            <person name="Clish C."/>
            <person name="Bullock K."/>
            <person name="Deik A."/>
            <person name="Scott J."/>
            <person name="Pierce K.A."/>
            <person name="Xavier R.J."/>
            <person name="Alm E.J."/>
        </authorList>
    </citation>
    <scope>NUCLEOTIDE SEQUENCE [LARGE SCALE GENOMIC DNA]</scope>
    <source>
        <strain evidence="1 7">BIOML-A1</strain>
    </source>
</reference>
<evidence type="ECO:0000313" key="7">
    <source>
        <dbReference type="Proteomes" id="UP000478483"/>
    </source>
</evidence>
<dbReference type="Proteomes" id="UP000284051">
    <property type="component" value="Unassembled WGS sequence"/>
</dbReference>
<sequence>MLFILRNFIFTIKSMLQKDEFYSEINFFSNGFRAKIKRYQKSEQSVVQ</sequence>